<dbReference type="AlphaFoldDB" id="A0A1H6KVC4"/>
<dbReference type="EMBL" id="FNWX01000031">
    <property type="protein sequence ID" value="SEH79555.1"/>
    <property type="molecule type" value="Genomic_DNA"/>
</dbReference>
<accession>A0A1H6KVC4</accession>
<protein>
    <submittedName>
        <fullName evidence="1">Uncharacterized protein</fullName>
    </submittedName>
</protein>
<sequence>MEIKNKFTILEFFAGKKIIIKDLNKLSLEELFGFSIYNHTLISELKNNSSKKYHFAINNTIFNKNSEKEVCVLSNKIEFINLIILVSAIFSILFKREELNNEHHLIFQNILKDETFYHIELQDSDNSFFKDFIINRQHHQTNIELSNFSKFLKFTFYHFEQELEEMESQ</sequence>
<proteinExistence type="predicted"/>
<evidence type="ECO:0000313" key="1">
    <source>
        <dbReference type="EMBL" id="SEH79555.1"/>
    </source>
</evidence>
<evidence type="ECO:0000313" key="2">
    <source>
        <dbReference type="Proteomes" id="UP000198555"/>
    </source>
</evidence>
<name>A0A1H6KVC4_9FLAO</name>
<organism evidence="1 2">
    <name type="scientific">Epilithonimonas hominis</name>
    <dbReference type="NCBI Taxonomy" id="420404"/>
    <lineage>
        <taxon>Bacteria</taxon>
        <taxon>Pseudomonadati</taxon>
        <taxon>Bacteroidota</taxon>
        <taxon>Flavobacteriia</taxon>
        <taxon>Flavobacteriales</taxon>
        <taxon>Weeksellaceae</taxon>
        <taxon>Chryseobacterium group</taxon>
        <taxon>Epilithonimonas</taxon>
    </lineage>
</organism>
<reference evidence="2" key="1">
    <citation type="submission" date="2016-10" db="EMBL/GenBank/DDBJ databases">
        <authorList>
            <person name="Varghese N."/>
            <person name="Submissions S."/>
        </authorList>
    </citation>
    <scope>NUCLEOTIDE SEQUENCE [LARGE SCALE GENOMIC DNA]</scope>
    <source>
        <strain evidence="2">DSM 19326</strain>
    </source>
</reference>
<dbReference type="Proteomes" id="UP000198555">
    <property type="component" value="Unassembled WGS sequence"/>
</dbReference>
<dbReference type="RefSeq" id="WP_089770502.1">
    <property type="nucleotide sequence ID" value="NZ_FNWX01000031.1"/>
</dbReference>
<keyword evidence="2" id="KW-1185">Reference proteome</keyword>
<gene>
    <name evidence="1" type="ORF">SAMN05421793_13142</name>
</gene>